<keyword evidence="3" id="KW-1185">Reference proteome</keyword>
<dbReference type="EMBL" id="KP136799">
    <property type="protein sequence ID" value="AJG42939.1"/>
    <property type="molecule type" value="Genomic_DNA"/>
</dbReference>
<sequence>MKMNTSTQQTPSGTEAASLNCTHVYNSTLVAVGTALECLFILIILGLIYIFSIKARFKPASTIWLACGGLSLIGWIFTKIIQDYVTTSSKCLFTENASLFFTTLGTFINLGMCMDRCKAAYSQRNHGSFCKQDIFKWVGISTLISTVIITSNLVEMTRGTRYLTHDHIGCFEANTVSAQKIKLTLKACFYMFCVLMGLFITFLTVKKIMSTSLKQKHIICLNIVGFALPMIMVWIIAVAYSLNDLVWRNHDCPKATTGTLLPYVSKAPLLFILFMYIVTSKNIRLFFKSYKKKRLHRELSVLTTPCSQV</sequence>
<evidence type="ECO:0000256" key="1">
    <source>
        <dbReference type="SAM" id="Phobius"/>
    </source>
</evidence>
<organism evidence="2 3">
    <name type="scientific">phocid gammaherpesvirus 3</name>
    <dbReference type="NCBI Taxonomy" id="2560643"/>
    <lineage>
        <taxon>Viruses</taxon>
        <taxon>Duplodnaviria</taxon>
        <taxon>Heunggongvirae</taxon>
        <taxon>Peploviricota</taxon>
        <taxon>Herviviricetes</taxon>
        <taxon>Herpesvirales</taxon>
        <taxon>Orthoherpesviridae</taxon>
        <taxon>Gammaherpesvirinae</taxon>
        <taxon>Percavirus</taxon>
        <taxon>Percavirus phocidgamma3</taxon>
    </lineage>
</organism>
<dbReference type="RefSeq" id="YP_010084470.1">
    <property type="nucleotide sequence ID" value="NC_055139.1"/>
</dbReference>
<evidence type="ECO:0000313" key="2">
    <source>
        <dbReference type="EMBL" id="AJG42939.1"/>
    </source>
</evidence>
<proteinExistence type="predicted"/>
<feature type="transmembrane region" description="Helical" evidence="1">
    <location>
        <begin position="29"/>
        <end position="51"/>
    </location>
</feature>
<evidence type="ECO:0000313" key="3">
    <source>
        <dbReference type="Proteomes" id="UP000296355"/>
    </source>
</evidence>
<keyword evidence="1" id="KW-0472">Membrane</keyword>
<feature type="transmembrane region" description="Helical" evidence="1">
    <location>
        <begin position="217"/>
        <end position="240"/>
    </location>
</feature>
<feature type="transmembrane region" description="Helical" evidence="1">
    <location>
        <begin position="93"/>
        <end position="113"/>
    </location>
</feature>
<keyword evidence="1" id="KW-1133">Transmembrane helix</keyword>
<name>A0A0R5ZE22_9GAMA</name>
<reference evidence="2" key="1">
    <citation type="submission" date="2014-11" db="EMBL/GenBank/DDBJ databases">
        <title>Gammaherpesviruses are widespread among seal species in Canada.</title>
        <authorList>
            <person name="Bellehumeur C."/>
            <person name="Nielsen O."/>
            <person name="Measures L."/>
            <person name="Harwood L."/>
            <person name="Boyle B."/>
            <person name="Gagnon C.A."/>
        </authorList>
    </citation>
    <scope>NUCLEOTIDE SEQUENCE [LARGE SCALE GENOMIC DNA]</scope>
    <source>
        <strain evidence="2">FMV04-1493874</strain>
    </source>
</reference>
<feature type="transmembrane region" description="Helical" evidence="1">
    <location>
        <begin position="134"/>
        <end position="154"/>
    </location>
</feature>
<dbReference type="Pfam" id="PF25732">
    <property type="entry name" value="BILF1"/>
    <property type="match status" value="1"/>
</dbReference>
<dbReference type="GeneID" id="65099453"/>
<dbReference type="Proteomes" id="UP000296355">
    <property type="component" value="Segment"/>
</dbReference>
<feature type="transmembrane region" description="Helical" evidence="1">
    <location>
        <begin position="63"/>
        <end position="81"/>
    </location>
</feature>
<dbReference type="KEGG" id="vg:65099453"/>
<dbReference type="InterPro" id="IPR058024">
    <property type="entry name" value="BILF1-like"/>
</dbReference>
<accession>A0A0R5ZE22</accession>
<protein>
    <submittedName>
        <fullName evidence="2">E6</fullName>
    </submittedName>
</protein>
<keyword evidence="1" id="KW-0812">Transmembrane</keyword>
<feature type="transmembrane region" description="Helical" evidence="1">
    <location>
        <begin position="183"/>
        <end position="205"/>
    </location>
</feature>